<feature type="domain" description="PAS" evidence="9">
    <location>
        <begin position="253"/>
        <end position="289"/>
    </location>
</feature>
<accession>F7XLT0</accession>
<dbReference type="PANTHER" id="PTHR41523:SF8">
    <property type="entry name" value="ETHYLENE RESPONSE SENSOR PROTEIN"/>
    <property type="match status" value="1"/>
</dbReference>
<evidence type="ECO:0000259" key="9">
    <source>
        <dbReference type="PROSITE" id="PS50112"/>
    </source>
</evidence>
<dbReference type="PROSITE" id="PS50112">
    <property type="entry name" value="PAS"/>
    <property type="match status" value="1"/>
</dbReference>
<dbReference type="SUPFAM" id="SSF55874">
    <property type="entry name" value="ATPase domain of HSP90 chaperone/DNA topoisomerase II/histidine kinase"/>
    <property type="match status" value="1"/>
</dbReference>
<dbReference type="STRING" id="679901.Mzhil_1153"/>
<dbReference type="InterPro" id="IPR003594">
    <property type="entry name" value="HATPase_dom"/>
</dbReference>
<keyword evidence="7" id="KW-0067">ATP-binding</keyword>
<dbReference type="EC" id="2.7.13.3" evidence="2"/>
<evidence type="ECO:0000256" key="2">
    <source>
        <dbReference type="ARBA" id="ARBA00012438"/>
    </source>
</evidence>
<comment type="catalytic activity">
    <reaction evidence="1">
        <text>ATP + protein L-histidine = ADP + protein N-phospho-L-histidine.</text>
        <dbReference type="EC" id="2.7.13.3"/>
    </reaction>
</comment>
<dbReference type="EMBL" id="CP002101">
    <property type="protein sequence ID" value="AEH61009.1"/>
    <property type="molecule type" value="Genomic_DNA"/>
</dbReference>
<keyword evidence="11" id="KW-1185">Reference proteome</keyword>
<dbReference type="GO" id="GO:0005524">
    <property type="term" value="F:ATP binding"/>
    <property type="evidence" value="ECO:0007669"/>
    <property type="project" value="UniProtKB-KW"/>
</dbReference>
<dbReference type="Pfam" id="PF07568">
    <property type="entry name" value="HisKA_2"/>
    <property type="match status" value="1"/>
</dbReference>
<evidence type="ECO:0000256" key="5">
    <source>
        <dbReference type="ARBA" id="ARBA00022741"/>
    </source>
</evidence>
<evidence type="ECO:0000256" key="4">
    <source>
        <dbReference type="ARBA" id="ARBA00022679"/>
    </source>
</evidence>
<evidence type="ECO:0000313" key="11">
    <source>
        <dbReference type="Proteomes" id="UP000006622"/>
    </source>
</evidence>
<dbReference type="GO" id="GO:0004673">
    <property type="term" value="F:protein histidine kinase activity"/>
    <property type="evidence" value="ECO:0007669"/>
    <property type="project" value="UniProtKB-EC"/>
</dbReference>
<reference evidence="10" key="1">
    <citation type="submission" date="2010-07" db="EMBL/GenBank/DDBJ databases">
        <title>The complete genome of Methanosalsum zhilinae DSM 4017.</title>
        <authorList>
            <consortium name="US DOE Joint Genome Institute (JGI-PGF)"/>
            <person name="Lucas S."/>
            <person name="Copeland A."/>
            <person name="Lapidus A."/>
            <person name="Glavina del Rio T."/>
            <person name="Dalin E."/>
            <person name="Tice H."/>
            <person name="Bruce D."/>
            <person name="Goodwin L."/>
            <person name="Pitluck S."/>
            <person name="Kyrpides N."/>
            <person name="Mavromatis K."/>
            <person name="Ovchinnikova G."/>
            <person name="Daligault H."/>
            <person name="Detter J.C."/>
            <person name="Han C."/>
            <person name="Tapia R."/>
            <person name="Larimer F."/>
            <person name="Land M."/>
            <person name="Hauser L."/>
            <person name="Markowitz V."/>
            <person name="Cheng J.-F."/>
            <person name="Hugenholtz P."/>
            <person name="Woyke T."/>
            <person name="Wu D."/>
            <person name="Spring S."/>
            <person name="Schueler E."/>
            <person name="Brambilla E."/>
            <person name="Klenk H.-P."/>
            <person name="Eisen J.A."/>
        </authorList>
    </citation>
    <scope>NUCLEOTIDE SEQUENCE</scope>
    <source>
        <strain evidence="10">DSM 4017</strain>
    </source>
</reference>
<name>F7XLT0_METZD</name>
<evidence type="ECO:0000256" key="1">
    <source>
        <dbReference type="ARBA" id="ARBA00000085"/>
    </source>
</evidence>
<dbReference type="CDD" id="cd00130">
    <property type="entry name" value="PAS"/>
    <property type="match status" value="1"/>
</dbReference>
<dbReference type="PANTHER" id="PTHR41523">
    <property type="entry name" value="TWO-COMPONENT SYSTEM SENSOR PROTEIN"/>
    <property type="match status" value="1"/>
</dbReference>
<dbReference type="InterPro" id="IPR000014">
    <property type="entry name" value="PAS"/>
</dbReference>
<dbReference type="Pfam" id="PF02518">
    <property type="entry name" value="HATPase_c"/>
    <property type="match status" value="1"/>
</dbReference>
<dbReference type="Proteomes" id="UP000006622">
    <property type="component" value="Chromosome"/>
</dbReference>
<dbReference type="NCBIfam" id="TIGR00229">
    <property type="entry name" value="sensory_box"/>
    <property type="match status" value="1"/>
</dbReference>
<sequence length="580" mass="66062">MTGLNASEIIGKNATEIFPGIRNGSFDWIGVYGKVALTGEKLELENFSEILGKWYKITAYSPEKHYFVTLFSDITVEKETLKMAENLLQTSFLENDYKKISDTALTISGAKYVALNIYEEDGNFFRTVTISGNNNHIDKAISILSFNPKNKKWPHDINRAQKIAGQKITRFSNLHKLTRGVISDKIVKILEKTFNIGEVYVVKIERDNQMIGDFTIIMNEGDLLENKIFLEIYSSLVGLSITRLDLEYKLSETRVNYQHLVESSMVGILTCDINGNIKYLNPRVLDILGSPGEKETKKINLLKFKPLVDSGFSNYLAKVLSTGKKIGPAEIVYRTKWNKEIIVRVHIAPIFSQNKLSGAQILIDEITDRVELEDLRRKEILLQEIHHRIKNNLQVIASLLNMQARNFEDEIVKSAFLDSQSRIKSMSLAHEKIYGVQDLSRIEISDYIRNLENYILRTYFSDSRNIDLRNDLDTVYLDIERTVPIGLILTELLTNSIKHAFPDKDNGLIYVSFKYLNGEYILKVSDNGIGISEDHEINNPKSTGLKVVTMLTRQLDGNLEIDTSNGTCYSITFKNEPINC</sequence>
<evidence type="ECO:0000313" key="10">
    <source>
        <dbReference type="EMBL" id="AEH61009.1"/>
    </source>
</evidence>
<dbReference type="Pfam" id="PF13426">
    <property type="entry name" value="PAS_9"/>
    <property type="match status" value="1"/>
</dbReference>
<feature type="domain" description="Histidine kinase" evidence="8">
    <location>
        <begin position="384"/>
        <end position="577"/>
    </location>
</feature>
<dbReference type="OrthoDB" id="8127at2157"/>
<proteinExistence type="predicted"/>
<keyword evidence="4" id="KW-0808">Transferase</keyword>
<evidence type="ECO:0000256" key="3">
    <source>
        <dbReference type="ARBA" id="ARBA00022553"/>
    </source>
</evidence>
<keyword evidence="3" id="KW-0597">Phosphoprotein</keyword>
<dbReference type="InterPro" id="IPR005467">
    <property type="entry name" value="His_kinase_dom"/>
</dbReference>
<dbReference type="HOGENOM" id="CLU_000445_114_57_2"/>
<protein>
    <recommendedName>
        <fullName evidence="2">histidine kinase</fullName>
        <ecNumber evidence="2">2.7.13.3</ecNumber>
    </recommendedName>
</protein>
<gene>
    <name evidence="10" type="ordered locus">Mzhil_1153</name>
</gene>
<dbReference type="SMART" id="SM00387">
    <property type="entry name" value="HATPase_c"/>
    <property type="match status" value="1"/>
</dbReference>
<evidence type="ECO:0000259" key="8">
    <source>
        <dbReference type="PROSITE" id="PS50109"/>
    </source>
</evidence>
<dbReference type="InterPro" id="IPR011495">
    <property type="entry name" value="Sig_transdc_His_kin_sub2_dim/P"/>
</dbReference>
<dbReference type="Gene3D" id="3.30.565.10">
    <property type="entry name" value="Histidine kinase-like ATPase, C-terminal domain"/>
    <property type="match status" value="1"/>
</dbReference>
<dbReference type="InterPro" id="IPR036890">
    <property type="entry name" value="HATPase_C_sf"/>
</dbReference>
<dbReference type="PROSITE" id="PS50109">
    <property type="entry name" value="HIS_KIN"/>
    <property type="match status" value="1"/>
</dbReference>
<keyword evidence="5" id="KW-0547">Nucleotide-binding</keyword>
<keyword evidence="6 10" id="KW-0418">Kinase</keyword>
<dbReference type="SUPFAM" id="SSF55785">
    <property type="entry name" value="PYP-like sensor domain (PAS domain)"/>
    <property type="match status" value="1"/>
</dbReference>
<evidence type="ECO:0000256" key="7">
    <source>
        <dbReference type="ARBA" id="ARBA00022840"/>
    </source>
</evidence>
<dbReference type="KEGG" id="mzh:Mzhil_1153"/>
<dbReference type="AlphaFoldDB" id="F7XLT0"/>
<dbReference type="RefSeq" id="WP_013898446.1">
    <property type="nucleotide sequence ID" value="NC_015676.1"/>
</dbReference>
<evidence type="ECO:0000256" key="6">
    <source>
        <dbReference type="ARBA" id="ARBA00022777"/>
    </source>
</evidence>
<dbReference type="InterPro" id="IPR035965">
    <property type="entry name" value="PAS-like_dom_sf"/>
</dbReference>
<organism evidence="10 11">
    <name type="scientific">Methanosalsum zhilinae (strain DSM 4017 / NBRC 107636 / OCM 62 / WeN5)</name>
    <name type="common">Methanohalophilus zhilinae</name>
    <dbReference type="NCBI Taxonomy" id="679901"/>
    <lineage>
        <taxon>Archaea</taxon>
        <taxon>Methanobacteriati</taxon>
        <taxon>Methanobacteriota</taxon>
        <taxon>Stenosarchaea group</taxon>
        <taxon>Methanomicrobia</taxon>
        <taxon>Methanosarcinales</taxon>
        <taxon>Methanosarcinaceae</taxon>
        <taxon>Methanosalsum</taxon>
    </lineage>
</organism>
<dbReference type="Gene3D" id="3.30.450.20">
    <property type="entry name" value="PAS domain"/>
    <property type="match status" value="2"/>
</dbReference>
<dbReference type="GeneID" id="10822785"/>